<protein>
    <submittedName>
        <fullName evidence="3">Alpha beta-hydrolase</fullName>
    </submittedName>
</protein>
<dbReference type="OrthoDB" id="408373at2759"/>
<name>A0A068RU58_9FUNG</name>
<dbReference type="PRINTS" id="PR00111">
    <property type="entry name" value="ABHYDROLASE"/>
</dbReference>
<evidence type="ECO:0000259" key="2">
    <source>
        <dbReference type="Pfam" id="PF00561"/>
    </source>
</evidence>
<evidence type="ECO:0000313" key="4">
    <source>
        <dbReference type="Proteomes" id="UP000027586"/>
    </source>
</evidence>
<proteinExistence type="predicted"/>
<keyword evidence="1" id="KW-0378">Hydrolase</keyword>
<organism evidence="3 4">
    <name type="scientific">Lichtheimia corymbifera JMRC:FSU:9682</name>
    <dbReference type="NCBI Taxonomy" id="1263082"/>
    <lineage>
        <taxon>Eukaryota</taxon>
        <taxon>Fungi</taxon>
        <taxon>Fungi incertae sedis</taxon>
        <taxon>Mucoromycota</taxon>
        <taxon>Mucoromycotina</taxon>
        <taxon>Mucoromycetes</taxon>
        <taxon>Mucorales</taxon>
        <taxon>Lichtheimiaceae</taxon>
        <taxon>Lichtheimia</taxon>
    </lineage>
</organism>
<dbReference type="PANTHER" id="PTHR43798">
    <property type="entry name" value="MONOACYLGLYCEROL LIPASE"/>
    <property type="match status" value="1"/>
</dbReference>
<dbReference type="Proteomes" id="UP000027586">
    <property type="component" value="Unassembled WGS sequence"/>
</dbReference>
<evidence type="ECO:0000313" key="3">
    <source>
        <dbReference type="EMBL" id="CDH53147.1"/>
    </source>
</evidence>
<sequence length="335" mass="38001">MAFTRKQLITIVIVGIFSALFFRTDPALKNTLPSLRVQPSDTYTLDFYPGGHFLELPQGTMRYWLFGNPDGERVILVHGISSGAVTYDKLARHLADNGYYVLVFDLWGRGYSDAPPGYYDESMYTTQLVLLLQKVGWQRANVVGVSLGGGIATSFTAFYPEIVNKLVLIAPAGLMDSEKDLPLYGKLLKLSMVRSLTQQSWFKWVAHKGVAHFFKNSRTQESRISPDFNRLATAVFSQFQGHSGFFRAFLSTVMDYPLDDLHERYQKIGQENPTLPVLVIWGDQDKTVPFRHAPRLQQYIPQSQLLRFDGAGHDVLITRYEAVDRAISEFLRDSK</sequence>
<dbReference type="EMBL" id="CBTN010000016">
    <property type="protein sequence ID" value="CDH53147.1"/>
    <property type="molecule type" value="Genomic_DNA"/>
</dbReference>
<dbReference type="PANTHER" id="PTHR43798:SF31">
    <property type="entry name" value="AB HYDROLASE SUPERFAMILY PROTEIN YCLE"/>
    <property type="match status" value="1"/>
</dbReference>
<keyword evidence="4" id="KW-1185">Reference proteome</keyword>
<comment type="caution">
    <text evidence="3">The sequence shown here is derived from an EMBL/GenBank/DDBJ whole genome shotgun (WGS) entry which is preliminary data.</text>
</comment>
<reference evidence="3" key="1">
    <citation type="submission" date="2013-08" db="EMBL/GenBank/DDBJ databases">
        <title>Gene expansion shapes genome architecture in the human pathogen Lichtheimia corymbifera: an evolutionary genomics analysis in the ancient terrestrial Mucorales (Mucoromycotina).</title>
        <authorList>
            <person name="Schwartze V.U."/>
            <person name="Winter S."/>
            <person name="Shelest E."/>
            <person name="Marcet-Houben M."/>
            <person name="Horn F."/>
            <person name="Wehner S."/>
            <person name="Hoffmann K."/>
            <person name="Riege K."/>
            <person name="Sammeth M."/>
            <person name="Nowrousian M."/>
            <person name="Valiante V."/>
            <person name="Linde J."/>
            <person name="Jacobsen I.D."/>
            <person name="Marz M."/>
            <person name="Brakhage A.A."/>
            <person name="Gabaldon T."/>
            <person name="Bocker S."/>
            <person name="Voigt K."/>
        </authorList>
    </citation>
    <scope>NUCLEOTIDE SEQUENCE [LARGE SCALE GENOMIC DNA]</scope>
    <source>
        <strain evidence="3">FSU 9682</strain>
    </source>
</reference>
<dbReference type="VEuPathDB" id="FungiDB:LCOR_04532.1"/>
<dbReference type="STRING" id="1263082.A0A068RU58"/>
<dbReference type="InterPro" id="IPR000073">
    <property type="entry name" value="AB_hydrolase_1"/>
</dbReference>
<evidence type="ECO:0000256" key="1">
    <source>
        <dbReference type="ARBA" id="ARBA00022801"/>
    </source>
</evidence>
<dbReference type="InterPro" id="IPR029058">
    <property type="entry name" value="AB_hydrolase_fold"/>
</dbReference>
<gene>
    <name evidence="3" type="ORF">LCOR_04532.1</name>
</gene>
<accession>A0A068RU58</accession>
<dbReference type="AlphaFoldDB" id="A0A068RU58"/>
<dbReference type="InterPro" id="IPR050266">
    <property type="entry name" value="AB_hydrolase_sf"/>
</dbReference>
<dbReference type="Pfam" id="PF00561">
    <property type="entry name" value="Abhydrolase_1"/>
    <property type="match status" value="1"/>
</dbReference>
<dbReference type="Gene3D" id="3.40.50.1820">
    <property type="entry name" value="alpha/beta hydrolase"/>
    <property type="match status" value="1"/>
</dbReference>
<dbReference type="SUPFAM" id="SSF53474">
    <property type="entry name" value="alpha/beta-Hydrolases"/>
    <property type="match status" value="1"/>
</dbReference>
<dbReference type="GO" id="GO:0016787">
    <property type="term" value="F:hydrolase activity"/>
    <property type="evidence" value="ECO:0007669"/>
    <property type="project" value="UniProtKB-KW"/>
</dbReference>
<feature type="domain" description="AB hydrolase-1" evidence="2">
    <location>
        <begin position="73"/>
        <end position="319"/>
    </location>
</feature>
<dbReference type="GO" id="GO:0016020">
    <property type="term" value="C:membrane"/>
    <property type="evidence" value="ECO:0007669"/>
    <property type="project" value="TreeGrafter"/>
</dbReference>